<evidence type="ECO:0000259" key="8">
    <source>
        <dbReference type="Pfam" id="PF20216"/>
    </source>
</evidence>
<dbReference type="GO" id="GO:0016020">
    <property type="term" value="C:membrane"/>
    <property type="evidence" value="ECO:0007669"/>
    <property type="project" value="UniProtKB-SubCell"/>
</dbReference>
<dbReference type="RefSeq" id="WP_073191739.1">
    <property type="nucleotide sequence ID" value="NZ_FQTW01000001.1"/>
</dbReference>
<dbReference type="GO" id="GO:0004252">
    <property type="term" value="F:serine-type endopeptidase activity"/>
    <property type="evidence" value="ECO:0007669"/>
    <property type="project" value="InterPro"/>
</dbReference>
<evidence type="ECO:0000313" key="9">
    <source>
        <dbReference type="EMBL" id="SHE41951.1"/>
    </source>
</evidence>
<dbReference type="STRING" id="1155689.SAMN05444278_101586"/>
<evidence type="ECO:0000256" key="6">
    <source>
        <dbReference type="SAM" id="Phobius"/>
    </source>
</evidence>
<feature type="transmembrane region" description="Helical" evidence="6">
    <location>
        <begin position="163"/>
        <end position="183"/>
    </location>
</feature>
<protein>
    <submittedName>
        <fullName evidence="9">Membrane associated serine protease, rhomboid family</fullName>
    </submittedName>
</protein>
<accession>A0A1M4TBU4</accession>
<dbReference type="InterPro" id="IPR046483">
    <property type="entry name" value="DUF6576"/>
</dbReference>
<feature type="transmembrane region" description="Helical" evidence="6">
    <location>
        <begin position="107"/>
        <end position="126"/>
    </location>
</feature>
<keyword evidence="9" id="KW-0645">Protease</keyword>
<dbReference type="InterPro" id="IPR035952">
    <property type="entry name" value="Rhomboid-like_sf"/>
</dbReference>
<evidence type="ECO:0000256" key="2">
    <source>
        <dbReference type="ARBA" id="ARBA00022692"/>
    </source>
</evidence>
<dbReference type="Pfam" id="PF20216">
    <property type="entry name" value="DUF6576"/>
    <property type="match status" value="1"/>
</dbReference>
<dbReference type="EMBL" id="FQTW01000001">
    <property type="protein sequence ID" value="SHE41951.1"/>
    <property type="molecule type" value="Genomic_DNA"/>
</dbReference>
<evidence type="ECO:0000259" key="7">
    <source>
        <dbReference type="Pfam" id="PF01694"/>
    </source>
</evidence>
<dbReference type="OrthoDB" id="680602at2"/>
<feature type="compositionally biased region" description="Basic residues" evidence="5">
    <location>
        <begin position="241"/>
        <end position="258"/>
    </location>
</feature>
<proteinExistence type="predicted"/>
<feature type="region of interest" description="Disordered" evidence="5">
    <location>
        <begin position="241"/>
        <end position="265"/>
    </location>
</feature>
<dbReference type="Gene3D" id="1.20.1540.10">
    <property type="entry name" value="Rhomboid-like"/>
    <property type="match status" value="1"/>
</dbReference>
<keyword evidence="9" id="KW-0378">Hydrolase</keyword>
<evidence type="ECO:0000256" key="4">
    <source>
        <dbReference type="ARBA" id="ARBA00023136"/>
    </source>
</evidence>
<evidence type="ECO:0000256" key="5">
    <source>
        <dbReference type="SAM" id="MobiDB-lite"/>
    </source>
</evidence>
<sequence length="297" mass="33461">MNWQDKLRYRYNLANIVEKLIAINIAMFILTFAVNTIAFLLTGNQFSTGFLTEWLSFPKDLLDFAIRPWSIITYAFMHAGIFHILSNMIILYFSGQFFLTFYSPKRLVNFYVLGAIFGALIFSLSYNIFPAFQGTGKSYLIGASASVMAVLVGVATKAPNMQVRLLIFGNLKLWWIASFLVVVDFIQIPFGNPGGHLAHLGGALLGYIYTKQLDKGNDIGAWIEDSINWFSNFFKTSKSPKMKTVHKSKTKAKSRKSTSNKAKQEKVDQILDKISKSGYDSLTKAEKDFLFNAGKDL</sequence>
<organism evidence="9 10">
    <name type="scientific">Psychroflexus salarius</name>
    <dbReference type="NCBI Taxonomy" id="1155689"/>
    <lineage>
        <taxon>Bacteria</taxon>
        <taxon>Pseudomonadati</taxon>
        <taxon>Bacteroidota</taxon>
        <taxon>Flavobacteriia</taxon>
        <taxon>Flavobacteriales</taxon>
        <taxon>Flavobacteriaceae</taxon>
        <taxon>Psychroflexus</taxon>
    </lineage>
</organism>
<evidence type="ECO:0000313" key="10">
    <source>
        <dbReference type="Proteomes" id="UP000184462"/>
    </source>
</evidence>
<gene>
    <name evidence="9" type="ORF">SAMN05444278_101586</name>
</gene>
<keyword evidence="2 6" id="KW-0812">Transmembrane</keyword>
<keyword evidence="10" id="KW-1185">Reference proteome</keyword>
<keyword evidence="3 6" id="KW-1133">Transmembrane helix</keyword>
<dbReference type="GO" id="GO:0006508">
    <property type="term" value="P:proteolysis"/>
    <property type="evidence" value="ECO:0007669"/>
    <property type="project" value="UniProtKB-KW"/>
</dbReference>
<dbReference type="InterPro" id="IPR022764">
    <property type="entry name" value="Peptidase_S54_rhomboid_dom"/>
</dbReference>
<dbReference type="SUPFAM" id="SSF144091">
    <property type="entry name" value="Rhomboid-like"/>
    <property type="match status" value="1"/>
</dbReference>
<dbReference type="Pfam" id="PF01694">
    <property type="entry name" value="Rhomboid"/>
    <property type="match status" value="1"/>
</dbReference>
<dbReference type="PANTHER" id="PTHR43066:SF11">
    <property type="entry name" value="PEPTIDASE S54 RHOMBOID DOMAIN-CONTAINING PROTEIN"/>
    <property type="match status" value="1"/>
</dbReference>
<comment type="subcellular location">
    <subcellularLocation>
        <location evidence="1">Membrane</location>
        <topology evidence="1">Multi-pass membrane protein</topology>
    </subcellularLocation>
</comment>
<dbReference type="AlphaFoldDB" id="A0A1M4TBU4"/>
<dbReference type="Proteomes" id="UP000184462">
    <property type="component" value="Unassembled WGS sequence"/>
</dbReference>
<feature type="domain" description="Peptidase S54 rhomboid" evidence="7">
    <location>
        <begin position="68"/>
        <end position="210"/>
    </location>
</feature>
<feature type="domain" description="DUF6576" evidence="8">
    <location>
        <begin position="261"/>
        <end position="290"/>
    </location>
</feature>
<name>A0A1M4TBU4_9FLAO</name>
<feature type="transmembrane region" description="Helical" evidence="6">
    <location>
        <begin position="21"/>
        <end position="41"/>
    </location>
</feature>
<dbReference type="PANTHER" id="PTHR43066">
    <property type="entry name" value="RHOMBOID-RELATED PROTEIN"/>
    <property type="match status" value="1"/>
</dbReference>
<feature type="transmembrane region" description="Helical" evidence="6">
    <location>
        <begin position="138"/>
        <end position="156"/>
    </location>
</feature>
<evidence type="ECO:0000256" key="1">
    <source>
        <dbReference type="ARBA" id="ARBA00004141"/>
    </source>
</evidence>
<keyword evidence="4 6" id="KW-0472">Membrane</keyword>
<feature type="transmembrane region" description="Helical" evidence="6">
    <location>
        <begin position="71"/>
        <end position="95"/>
    </location>
</feature>
<evidence type="ECO:0000256" key="3">
    <source>
        <dbReference type="ARBA" id="ARBA00022989"/>
    </source>
</evidence>
<reference evidence="9 10" key="1">
    <citation type="submission" date="2016-11" db="EMBL/GenBank/DDBJ databases">
        <authorList>
            <person name="Jaros S."/>
            <person name="Januszkiewicz K."/>
            <person name="Wedrychowicz H."/>
        </authorList>
    </citation>
    <scope>NUCLEOTIDE SEQUENCE [LARGE SCALE GENOMIC DNA]</scope>
    <source>
        <strain evidence="9 10">DSM 25661</strain>
    </source>
</reference>